<dbReference type="Pfam" id="PF06011">
    <property type="entry name" value="TRP"/>
    <property type="match status" value="1"/>
</dbReference>
<evidence type="ECO:0000256" key="2">
    <source>
        <dbReference type="SAM" id="Phobius"/>
    </source>
</evidence>
<feature type="region of interest" description="Disordered" evidence="1">
    <location>
        <begin position="801"/>
        <end position="903"/>
    </location>
</feature>
<feature type="compositionally biased region" description="Low complexity" evidence="1">
    <location>
        <begin position="1181"/>
        <end position="1191"/>
    </location>
</feature>
<name>A0A238F9J3_9BASI</name>
<dbReference type="InterPro" id="IPR010308">
    <property type="entry name" value="TRP_C"/>
</dbReference>
<feature type="transmembrane region" description="Helical" evidence="2">
    <location>
        <begin position="603"/>
        <end position="626"/>
    </location>
</feature>
<dbReference type="AlphaFoldDB" id="A0A238F9J3"/>
<feature type="compositionally biased region" description="Polar residues" evidence="1">
    <location>
        <begin position="503"/>
        <end position="525"/>
    </location>
</feature>
<gene>
    <name evidence="4" type="ORF">BQ2448_902</name>
</gene>
<feature type="transmembrane region" description="Helical" evidence="2">
    <location>
        <begin position="571"/>
        <end position="591"/>
    </location>
</feature>
<evidence type="ECO:0000256" key="1">
    <source>
        <dbReference type="SAM" id="MobiDB-lite"/>
    </source>
</evidence>
<dbReference type="InterPro" id="IPR040241">
    <property type="entry name" value="TRP_Flc/Pkd2-like"/>
</dbReference>
<dbReference type="GO" id="GO:0016020">
    <property type="term" value="C:membrane"/>
    <property type="evidence" value="ECO:0007669"/>
    <property type="project" value="TreeGrafter"/>
</dbReference>
<feature type="domain" description="TRP C-terminal" evidence="3">
    <location>
        <begin position="565"/>
        <end position="771"/>
    </location>
</feature>
<feature type="compositionally biased region" description="Low complexity" evidence="1">
    <location>
        <begin position="1013"/>
        <end position="1045"/>
    </location>
</feature>
<keyword evidence="2" id="KW-1133">Transmembrane helix</keyword>
<feature type="region of interest" description="Disordered" evidence="1">
    <location>
        <begin position="471"/>
        <end position="529"/>
    </location>
</feature>
<dbReference type="Proteomes" id="UP000198372">
    <property type="component" value="Unassembled WGS sequence"/>
</dbReference>
<dbReference type="EMBL" id="FMSP01000003">
    <property type="protein sequence ID" value="SCV68781.1"/>
    <property type="molecule type" value="Genomic_DNA"/>
</dbReference>
<evidence type="ECO:0000259" key="3">
    <source>
        <dbReference type="Pfam" id="PF06011"/>
    </source>
</evidence>
<feature type="transmembrane region" description="Helical" evidence="2">
    <location>
        <begin position="20"/>
        <end position="40"/>
    </location>
</feature>
<feature type="transmembrane region" description="Helical" evidence="2">
    <location>
        <begin position="427"/>
        <end position="452"/>
    </location>
</feature>
<evidence type="ECO:0000313" key="4">
    <source>
        <dbReference type="EMBL" id="SCV68781.1"/>
    </source>
</evidence>
<proteinExistence type="predicted"/>
<accession>A0A238F9J3</accession>
<feature type="transmembrane region" description="Helical" evidence="2">
    <location>
        <begin position="711"/>
        <end position="735"/>
    </location>
</feature>
<protein>
    <submittedName>
        <fullName evidence="4">BQ2448_902 protein</fullName>
    </submittedName>
</protein>
<dbReference type="PANTHER" id="PTHR31145:SF6">
    <property type="entry name" value="INTEGRAL MEMBRANE PROTEIN (AFU_ORTHOLOGUE AFUA_7G01610)"/>
    <property type="match status" value="1"/>
</dbReference>
<feature type="compositionally biased region" description="Basic and acidic residues" evidence="1">
    <location>
        <begin position="821"/>
        <end position="848"/>
    </location>
</feature>
<feature type="transmembrane region" description="Helical" evidence="2">
    <location>
        <begin position="665"/>
        <end position="691"/>
    </location>
</feature>
<keyword evidence="5" id="KW-1185">Reference proteome</keyword>
<dbReference type="OrthoDB" id="5312224at2759"/>
<dbReference type="PANTHER" id="PTHR31145">
    <property type="entry name" value="INTEGRAL MEMBRANE PROTEIN (AFU_ORTHOLOGUE AFUA_7G01610)"/>
    <property type="match status" value="1"/>
</dbReference>
<feature type="compositionally biased region" description="Basic and acidic residues" evidence="1">
    <location>
        <begin position="1206"/>
        <end position="1217"/>
    </location>
</feature>
<organism evidence="4 5">
    <name type="scientific">Microbotryum intermedium</name>
    <dbReference type="NCBI Taxonomy" id="269621"/>
    <lineage>
        <taxon>Eukaryota</taxon>
        <taxon>Fungi</taxon>
        <taxon>Dikarya</taxon>
        <taxon>Basidiomycota</taxon>
        <taxon>Pucciniomycotina</taxon>
        <taxon>Microbotryomycetes</taxon>
        <taxon>Microbotryales</taxon>
        <taxon>Microbotryaceae</taxon>
        <taxon>Microbotryum</taxon>
    </lineage>
</organism>
<feature type="transmembrane region" description="Helical" evidence="2">
    <location>
        <begin position="224"/>
        <end position="248"/>
    </location>
</feature>
<dbReference type="STRING" id="269621.A0A238F9J3"/>
<evidence type="ECO:0000313" key="5">
    <source>
        <dbReference type="Proteomes" id="UP000198372"/>
    </source>
</evidence>
<keyword evidence="2" id="KW-0472">Membrane</keyword>
<reference evidence="5" key="1">
    <citation type="submission" date="2016-09" db="EMBL/GenBank/DDBJ databases">
        <authorList>
            <person name="Jeantristanb JTB J.-T."/>
            <person name="Ricardo R."/>
        </authorList>
    </citation>
    <scope>NUCLEOTIDE SEQUENCE [LARGE SCALE GENOMIC DNA]</scope>
</reference>
<feature type="transmembrane region" description="Helical" evidence="2">
    <location>
        <begin position="742"/>
        <end position="763"/>
    </location>
</feature>
<feature type="compositionally biased region" description="Acidic residues" evidence="1">
    <location>
        <begin position="1100"/>
        <end position="1115"/>
    </location>
</feature>
<sequence>MPTATRMCKGQSTLSTQLWIALASLWMMVSLPIVSSAGLLRYTPSSCLPKDSLAAPDSQQLKMTTLYAQFDQGQAFAGEKANGYSLGSTGEYVVDDKNGVPYTSTTGTLLRVVLTGTTEALAQGYSNTTTYLSTVDIDADVLSFPIYSNQSALCSGIRTSAGVSKSTGSGCPYQGNIALGFSIVLGDSYAATTITSKLIVLDPSVPAKHLACYDLEFTPFYPRYFVYPLILYFVIAILALYLLLYVIARLNAAYTAWLQDNETHLASSLTLKISSHAGTLSRRKMWGAIWFNAWAGREVVASGSLRRFGTVEFRELLVTVQWASLVGTIAVYWPGFACECSVCFYPLFAQTAWTTLVYNSTLPFTSAPPSILPHNIEKPPLFSAQMSDLTSPLYLDDSLPNVLLDIEGSPQGLARWARVIGVRPEDVWSICAFTFFIICAAIVGAHLIFFLFDTSIDTFLPSRYSKRRVKRDGLPAMTKDQDTRDGEQHHYNDSGHEYGHGRGNSSNRPRSTMSTMSTRDPLSSRSSRHPLVPDADVVGDEVFLREEEEMTRPEDVVPSSRLHLALLHGNIVRTVMFFHLPLSIFSVYVLAHRSEIDSSSTYALAGATFATVCVLFPLILLGRIYYNDLRTLYTSLTHLLELGPLYNAYADECTMFAGMRLGTNLILAIAIGAVQGTGTAQAIVVLAVEVADTLVTSLWLPWGDNAAMGPLAFLLSLSRIVIAVLLVVISPVVAVSVQARSWITYIVFLIQAIVGLMLLWVLAFKFFELIVRLVGRVPFDESRSSRAGGLFGALRKWDRSAAGGGPTPAERRRAKKRKGSERRAAAREAATGDRRRPHRRDSPRDSRRLSHQSMETRSVLAANRASHRGSRYDDDAANIMSPVPSGPWSQTGSKHSSKFIKPGTYSNKGGPVLRSGPNWGEATVVPAASASVVSVSTASSGFQRVGGGRATYTNPYQLATVGSDDSNHYPPYPSSSADVYSVKAPGNPRRLSQSAVIEMASATALSNEEEVLSSTSTITGNSNSRPTRKTSAPLALPPSSSTLLSNAVPRYDPPSWPNKTRQGQRRSSRPTSSGGTLAKKSTGLFGRFRRSQPRPSTSDYSDDSDDFTDDDEDDDVNRGKRPAGGLKGLLASRFGKRADRGKKGQGGELLQEEEMEQLAPPVAPEQVGFSVVRKPRPRPPAAAAATPTTKSESTEASERTLSSDSAGKEAEEATKAT</sequence>
<feature type="compositionally biased region" description="Basic and acidic residues" evidence="1">
    <location>
        <begin position="479"/>
        <end position="500"/>
    </location>
</feature>
<feature type="region of interest" description="Disordered" evidence="1">
    <location>
        <begin position="1004"/>
        <end position="1217"/>
    </location>
</feature>
<dbReference type="GO" id="GO:0055085">
    <property type="term" value="P:transmembrane transport"/>
    <property type="evidence" value="ECO:0007669"/>
    <property type="project" value="TreeGrafter"/>
</dbReference>
<keyword evidence="2" id="KW-0812">Transmembrane</keyword>